<evidence type="ECO:0000256" key="1">
    <source>
        <dbReference type="SAM" id="Phobius"/>
    </source>
</evidence>
<feature type="domain" description="LicD/FKTN/FKRP nucleotidyltransferase" evidence="2">
    <location>
        <begin position="31"/>
        <end position="262"/>
    </location>
</feature>
<dbReference type="PANTHER" id="PTHR43404:SF2">
    <property type="entry name" value="LIPOPOLYSACCHARIDE CHOLINEPHOSPHOTRANSFERASE LICD"/>
    <property type="match status" value="1"/>
</dbReference>
<keyword evidence="4" id="KW-1185">Reference proteome</keyword>
<keyword evidence="1" id="KW-0472">Membrane</keyword>
<gene>
    <name evidence="3" type="ORF">GSF08_03475</name>
</gene>
<dbReference type="GO" id="GO:0009100">
    <property type="term" value="P:glycoprotein metabolic process"/>
    <property type="evidence" value="ECO:0007669"/>
    <property type="project" value="UniProtKB-ARBA"/>
</dbReference>
<dbReference type="RefSeq" id="WP_160624425.1">
    <property type="nucleotide sequence ID" value="NZ_WUUQ01000001.1"/>
</dbReference>
<evidence type="ECO:0000313" key="4">
    <source>
        <dbReference type="Proteomes" id="UP000434036"/>
    </source>
</evidence>
<keyword evidence="1" id="KW-0812">Transmembrane</keyword>
<dbReference type="EMBL" id="WUUQ01000001">
    <property type="protein sequence ID" value="MXQ72995.1"/>
    <property type="molecule type" value="Genomic_DNA"/>
</dbReference>
<evidence type="ECO:0000259" key="2">
    <source>
        <dbReference type="Pfam" id="PF04991"/>
    </source>
</evidence>
<dbReference type="InterPro" id="IPR052942">
    <property type="entry name" value="LPS_cholinephosphotransferase"/>
</dbReference>
<name>A0A6N8U662_9FIRM</name>
<proteinExistence type="predicted"/>
<accession>A0A6N8U662</accession>
<reference evidence="3 4" key="1">
    <citation type="submission" date="2019-12" db="EMBL/GenBank/DDBJ databases">
        <authorList>
            <person name="Yang R."/>
        </authorList>
    </citation>
    <scope>NUCLEOTIDE SEQUENCE [LARGE SCALE GENOMIC DNA]</scope>
    <source>
        <strain evidence="3 4">DONG20-135</strain>
    </source>
</reference>
<protein>
    <submittedName>
        <fullName evidence="3">LicD family protein</fullName>
    </submittedName>
</protein>
<sequence>MISNYKQYDPDTLKHLQEIEISVLQDFINVCEKYHLSYSMFYGSLIGTVRHQGFIPWDDDIDVAMPREDYDKFLEVYEAEIGENYQVLTPLINNNYACSVTHLQRKGTKFVPSTATKLKCDMMIDLDIFPLDYLPSDEKKQRRLFRRMWILYKLLYLCGSPFPYIPLTGIKGKAAKGICFIVHYILKFLCITPRFLYKKALKICTKYNHDEHSDLLATFEASSFEKCYLRIDEFFPLKKVKFETIQANIINRYDDVLTRHYGEYMSMPPVEKRVNHAPEVLDFGDL</sequence>
<dbReference type="InterPro" id="IPR007074">
    <property type="entry name" value="LicD/FKTN/FKRP_NTP_transf"/>
</dbReference>
<dbReference type="Pfam" id="PF04991">
    <property type="entry name" value="LicD"/>
    <property type="match status" value="1"/>
</dbReference>
<keyword evidence="1" id="KW-1133">Transmembrane helix</keyword>
<dbReference type="Proteomes" id="UP000434036">
    <property type="component" value="Unassembled WGS sequence"/>
</dbReference>
<comment type="caution">
    <text evidence="3">The sequence shown here is derived from an EMBL/GenBank/DDBJ whole genome shotgun (WGS) entry which is preliminary data.</text>
</comment>
<organism evidence="3 4">
    <name type="scientific">Copranaerobaculum intestinale</name>
    <dbReference type="NCBI Taxonomy" id="2692629"/>
    <lineage>
        <taxon>Bacteria</taxon>
        <taxon>Bacillati</taxon>
        <taxon>Bacillota</taxon>
        <taxon>Erysipelotrichia</taxon>
        <taxon>Erysipelotrichales</taxon>
        <taxon>Erysipelotrichaceae</taxon>
        <taxon>Copranaerobaculum</taxon>
    </lineage>
</organism>
<dbReference type="AlphaFoldDB" id="A0A6N8U662"/>
<feature type="transmembrane region" description="Helical" evidence="1">
    <location>
        <begin position="174"/>
        <end position="197"/>
    </location>
</feature>
<feature type="transmembrane region" description="Helical" evidence="1">
    <location>
        <begin position="149"/>
        <end position="168"/>
    </location>
</feature>
<dbReference type="PANTHER" id="PTHR43404">
    <property type="entry name" value="LIPOPOLYSACCHARIDE CHOLINEPHOSPHOTRANSFERASE LICD"/>
    <property type="match status" value="1"/>
</dbReference>
<reference evidence="3 4" key="2">
    <citation type="submission" date="2020-01" db="EMBL/GenBank/DDBJ databases">
        <title>Clostridiaceae sp. nov. isolated from the gut of human by culturomics.</title>
        <authorList>
            <person name="Chang Y."/>
        </authorList>
    </citation>
    <scope>NUCLEOTIDE SEQUENCE [LARGE SCALE GENOMIC DNA]</scope>
    <source>
        <strain evidence="3 4">DONG20-135</strain>
    </source>
</reference>
<evidence type="ECO:0000313" key="3">
    <source>
        <dbReference type="EMBL" id="MXQ72995.1"/>
    </source>
</evidence>